<dbReference type="Pfam" id="PF03334">
    <property type="entry name" value="PhaG_MnhG_YufB"/>
    <property type="match status" value="1"/>
</dbReference>
<dbReference type="PANTHER" id="PTHR34703:SF1">
    <property type="entry name" value="ANTIPORTER SUBUNIT MNHG2-RELATED"/>
    <property type="match status" value="1"/>
</dbReference>
<gene>
    <name evidence="2" type="ORF">J2Z75_003264</name>
</gene>
<keyword evidence="1" id="KW-1133">Transmembrane helix</keyword>
<evidence type="ECO:0000313" key="3">
    <source>
        <dbReference type="Proteomes" id="UP000823786"/>
    </source>
</evidence>
<keyword evidence="1" id="KW-0472">Membrane</keyword>
<evidence type="ECO:0000313" key="2">
    <source>
        <dbReference type="EMBL" id="MBP1859747.1"/>
    </source>
</evidence>
<feature type="transmembrane region" description="Helical" evidence="1">
    <location>
        <begin position="70"/>
        <end position="91"/>
    </location>
</feature>
<dbReference type="Proteomes" id="UP000823786">
    <property type="component" value="Unassembled WGS sequence"/>
</dbReference>
<dbReference type="NCBIfam" id="NF009314">
    <property type="entry name" value="PRK12674.1-2"/>
    <property type="match status" value="1"/>
</dbReference>
<accession>A0ABS4EP75</accession>
<sequence>MATDIDMATAIAVSVLLVIGSLFSVLAALGLLRFPDLYTRMHAASKAGTIGSGLLLLAAGIHAFDTAILLRALAGFAFFVLTAPISAHLLAKAAHQAGYKLTNLSVTDQLPQPKQKSGNIHTKDR</sequence>
<keyword evidence="1" id="KW-0812">Transmembrane</keyword>
<feature type="transmembrane region" description="Helical" evidence="1">
    <location>
        <begin position="44"/>
        <end position="64"/>
    </location>
</feature>
<dbReference type="RefSeq" id="WP_234937367.1">
    <property type="nucleotide sequence ID" value="NZ_JAGGJV010000005.1"/>
</dbReference>
<feature type="transmembrane region" description="Helical" evidence="1">
    <location>
        <begin position="12"/>
        <end position="32"/>
    </location>
</feature>
<dbReference type="InterPro" id="IPR005133">
    <property type="entry name" value="PhaG_MnhG_YufB"/>
</dbReference>
<reference evidence="2 3" key="1">
    <citation type="submission" date="2021-03" db="EMBL/GenBank/DDBJ databases">
        <title>Genomic Encyclopedia of Type Strains, Phase IV (KMG-IV): sequencing the most valuable type-strain genomes for metagenomic binning, comparative biology and taxonomic classification.</title>
        <authorList>
            <person name="Goeker M."/>
        </authorList>
    </citation>
    <scope>NUCLEOTIDE SEQUENCE [LARGE SCALE GENOMIC DNA]</scope>
    <source>
        <strain evidence="2 3">DSM 26427</strain>
    </source>
</reference>
<dbReference type="PANTHER" id="PTHR34703">
    <property type="entry name" value="ANTIPORTER SUBUNIT MNHG2-RELATED"/>
    <property type="match status" value="1"/>
</dbReference>
<proteinExistence type="predicted"/>
<keyword evidence="3" id="KW-1185">Reference proteome</keyword>
<protein>
    <submittedName>
        <fullName evidence="2">Multicomponent Na+:H+ antiporter subunit G</fullName>
    </submittedName>
</protein>
<dbReference type="NCBIfam" id="TIGR01300">
    <property type="entry name" value="CPA3_mnhG_phaG"/>
    <property type="match status" value="1"/>
</dbReference>
<evidence type="ECO:0000256" key="1">
    <source>
        <dbReference type="SAM" id="Phobius"/>
    </source>
</evidence>
<name>A0ABS4EP75_9HYPH</name>
<dbReference type="EMBL" id="JAGGJV010000005">
    <property type="protein sequence ID" value="MBP1859747.1"/>
    <property type="molecule type" value="Genomic_DNA"/>
</dbReference>
<organism evidence="2 3">
    <name type="scientific">Rhizobium herbae</name>
    <dbReference type="NCBI Taxonomy" id="508661"/>
    <lineage>
        <taxon>Bacteria</taxon>
        <taxon>Pseudomonadati</taxon>
        <taxon>Pseudomonadota</taxon>
        <taxon>Alphaproteobacteria</taxon>
        <taxon>Hyphomicrobiales</taxon>
        <taxon>Rhizobiaceae</taxon>
        <taxon>Rhizobium/Agrobacterium group</taxon>
        <taxon>Rhizobium</taxon>
    </lineage>
</organism>
<comment type="caution">
    <text evidence="2">The sequence shown here is derived from an EMBL/GenBank/DDBJ whole genome shotgun (WGS) entry which is preliminary data.</text>
</comment>